<feature type="compositionally biased region" description="Polar residues" evidence="1">
    <location>
        <begin position="15"/>
        <end position="30"/>
    </location>
</feature>
<reference evidence="2 3" key="1">
    <citation type="journal article" date="2020" name="BMC Genomics">
        <title>Intraspecific diversification of the crop wild relative Brassica cretica Lam. using demographic model selection.</title>
        <authorList>
            <person name="Kioukis A."/>
            <person name="Michalopoulou V.A."/>
            <person name="Briers L."/>
            <person name="Pirintsos S."/>
            <person name="Studholme D.J."/>
            <person name="Pavlidis P."/>
            <person name="Sarris P.F."/>
        </authorList>
    </citation>
    <scope>NUCLEOTIDE SEQUENCE [LARGE SCALE GENOMIC DNA]</scope>
    <source>
        <strain evidence="3">cv. PFS-1207/04</strain>
    </source>
</reference>
<feature type="region of interest" description="Disordered" evidence="1">
    <location>
        <begin position="1"/>
        <end position="30"/>
    </location>
</feature>
<gene>
    <name evidence="2" type="ORF">DY000_02040912</name>
</gene>
<evidence type="ECO:0000313" key="2">
    <source>
        <dbReference type="EMBL" id="KAF3533026.1"/>
    </source>
</evidence>
<dbReference type="EMBL" id="QGKV02001507">
    <property type="protein sequence ID" value="KAF3533026.1"/>
    <property type="molecule type" value="Genomic_DNA"/>
</dbReference>
<keyword evidence="3" id="KW-1185">Reference proteome</keyword>
<protein>
    <submittedName>
        <fullName evidence="2">Uncharacterized protein</fullName>
    </submittedName>
</protein>
<proteinExistence type="predicted"/>
<evidence type="ECO:0000313" key="3">
    <source>
        <dbReference type="Proteomes" id="UP000266723"/>
    </source>
</evidence>
<organism evidence="2 3">
    <name type="scientific">Brassica cretica</name>
    <name type="common">Mustard</name>
    <dbReference type="NCBI Taxonomy" id="69181"/>
    <lineage>
        <taxon>Eukaryota</taxon>
        <taxon>Viridiplantae</taxon>
        <taxon>Streptophyta</taxon>
        <taxon>Embryophyta</taxon>
        <taxon>Tracheophyta</taxon>
        <taxon>Spermatophyta</taxon>
        <taxon>Magnoliopsida</taxon>
        <taxon>eudicotyledons</taxon>
        <taxon>Gunneridae</taxon>
        <taxon>Pentapetalae</taxon>
        <taxon>rosids</taxon>
        <taxon>malvids</taxon>
        <taxon>Brassicales</taxon>
        <taxon>Brassicaceae</taxon>
        <taxon>Brassiceae</taxon>
        <taxon>Brassica</taxon>
    </lineage>
</organism>
<feature type="compositionally biased region" description="Basic and acidic residues" evidence="1">
    <location>
        <begin position="1"/>
        <end position="14"/>
    </location>
</feature>
<evidence type="ECO:0000256" key="1">
    <source>
        <dbReference type="SAM" id="MobiDB-lite"/>
    </source>
</evidence>
<dbReference type="Proteomes" id="UP000266723">
    <property type="component" value="Unassembled WGS sequence"/>
</dbReference>
<accession>A0ABQ7BM78</accession>
<sequence>MELRPSPGLEDRSYRASTRPSQPYRQANANSRVRLDLDRARLDLDREVSQNGPFDANRVFQTSSRWTNPHVRLSLGLLSFRFL</sequence>
<name>A0ABQ7BM78_BRACR</name>
<comment type="caution">
    <text evidence="2">The sequence shown here is derived from an EMBL/GenBank/DDBJ whole genome shotgun (WGS) entry which is preliminary data.</text>
</comment>